<feature type="region of interest" description="Disordered" evidence="7">
    <location>
        <begin position="497"/>
        <end position="516"/>
    </location>
</feature>
<evidence type="ECO:0000313" key="14">
    <source>
        <dbReference type="RefSeq" id="XP_013206589.1"/>
    </source>
</evidence>
<dbReference type="InterPro" id="IPR005533">
    <property type="entry name" value="AMOP_dom"/>
</dbReference>
<dbReference type="CDD" id="cd00054">
    <property type="entry name" value="EGF_CA"/>
    <property type="match status" value="1"/>
</dbReference>
<protein>
    <submittedName>
        <fullName evidence="14">Mucin-4</fullName>
    </submittedName>
</protein>
<feature type="compositionally biased region" description="Low complexity" evidence="7">
    <location>
        <begin position="741"/>
        <end position="762"/>
    </location>
</feature>
<feature type="region of interest" description="Disordered" evidence="7">
    <location>
        <begin position="1"/>
        <end position="123"/>
    </location>
</feature>
<evidence type="ECO:0000256" key="7">
    <source>
        <dbReference type="SAM" id="MobiDB-lite"/>
    </source>
</evidence>
<dbReference type="InterPro" id="IPR051495">
    <property type="entry name" value="Epithelial_Barrier/Signaling"/>
</dbReference>
<feature type="compositionally biased region" description="Low complexity" evidence="7">
    <location>
        <begin position="316"/>
        <end position="328"/>
    </location>
</feature>
<keyword evidence="6" id="KW-0245">EGF-like domain</keyword>
<feature type="compositionally biased region" description="Low complexity" evidence="7">
    <location>
        <begin position="385"/>
        <end position="404"/>
    </location>
</feature>
<evidence type="ECO:0000256" key="2">
    <source>
        <dbReference type="ARBA" id="ARBA00022692"/>
    </source>
</evidence>
<feature type="domain" description="AMOP" evidence="10">
    <location>
        <begin position="1079"/>
        <end position="1200"/>
    </location>
</feature>
<feature type="compositionally biased region" description="Low complexity" evidence="7">
    <location>
        <begin position="367"/>
        <end position="378"/>
    </location>
</feature>
<dbReference type="Pfam" id="PF00094">
    <property type="entry name" value="VWD"/>
    <property type="match status" value="1"/>
</dbReference>
<feature type="region of interest" description="Disordered" evidence="7">
    <location>
        <begin position="571"/>
        <end position="591"/>
    </location>
</feature>
<feature type="compositionally biased region" description="Polar residues" evidence="7">
    <location>
        <begin position="72"/>
        <end position="123"/>
    </location>
</feature>
<feature type="compositionally biased region" description="Low complexity" evidence="7">
    <location>
        <begin position="522"/>
        <end position="534"/>
    </location>
</feature>
<evidence type="ECO:0000259" key="12">
    <source>
        <dbReference type="PROSITE" id="PS51233"/>
    </source>
</evidence>
<accession>A0ABM1AQT9</accession>
<evidence type="ECO:0000256" key="8">
    <source>
        <dbReference type="SAM" id="Phobius"/>
    </source>
</evidence>
<dbReference type="PANTHER" id="PTHR13802">
    <property type="entry name" value="MUCIN 4-RELATED"/>
    <property type="match status" value="1"/>
</dbReference>
<dbReference type="PROSITE" id="PS51233">
    <property type="entry name" value="VWFD"/>
    <property type="match status" value="1"/>
</dbReference>
<evidence type="ECO:0000256" key="6">
    <source>
        <dbReference type="PROSITE-ProRule" id="PRU00076"/>
    </source>
</evidence>
<feature type="region of interest" description="Disordered" evidence="7">
    <location>
        <begin position="200"/>
        <end position="328"/>
    </location>
</feature>
<feature type="compositionally biased region" description="Polar residues" evidence="7">
    <location>
        <begin position="535"/>
        <end position="554"/>
    </location>
</feature>
<feature type="compositionally biased region" description="Low complexity" evidence="7">
    <location>
        <begin position="786"/>
        <end position="798"/>
    </location>
</feature>
<dbReference type="SMART" id="SM00216">
    <property type="entry name" value="VWD"/>
    <property type="match status" value="1"/>
</dbReference>
<feature type="compositionally biased region" description="Low complexity" evidence="7">
    <location>
        <begin position="457"/>
        <end position="468"/>
    </location>
</feature>
<dbReference type="InterPro" id="IPR056619">
    <property type="entry name" value="C8-3_MUC4"/>
</dbReference>
<keyword evidence="3 8" id="KW-1133">Transmembrane helix</keyword>
<feature type="region of interest" description="Disordered" evidence="7">
    <location>
        <begin position="620"/>
        <end position="833"/>
    </location>
</feature>
<comment type="caution">
    <text evidence="6">Lacks conserved residue(s) required for the propagation of feature annotation.</text>
</comment>
<feature type="region of interest" description="Disordered" evidence="7">
    <location>
        <begin position="522"/>
        <end position="554"/>
    </location>
</feature>
<dbReference type="Pfam" id="PF23263">
    <property type="entry name" value="C8-3_MUC4"/>
    <property type="match status" value="1"/>
</dbReference>
<evidence type="ECO:0000259" key="10">
    <source>
        <dbReference type="PROSITE" id="PS50856"/>
    </source>
</evidence>
<evidence type="ECO:0000256" key="1">
    <source>
        <dbReference type="ARBA" id="ARBA00004370"/>
    </source>
</evidence>
<evidence type="ECO:0000313" key="13">
    <source>
        <dbReference type="Proteomes" id="UP000694915"/>
    </source>
</evidence>
<feature type="region of interest" description="Disordered" evidence="7">
    <location>
        <begin position="367"/>
        <end position="425"/>
    </location>
</feature>
<feature type="domain" description="VWFD" evidence="12">
    <location>
        <begin position="1212"/>
        <end position="1412"/>
    </location>
</feature>
<organism evidence="13 14">
    <name type="scientific">Microtus ochrogaster</name>
    <name type="common">Prairie vole</name>
    <dbReference type="NCBI Taxonomy" id="79684"/>
    <lineage>
        <taxon>Eukaryota</taxon>
        <taxon>Metazoa</taxon>
        <taxon>Chordata</taxon>
        <taxon>Craniata</taxon>
        <taxon>Vertebrata</taxon>
        <taxon>Euteleostomi</taxon>
        <taxon>Mammalia</taxon>
        <taxon>Eutheria</taxon>
        <taxon>Euarchontoglires</taxon>
        <taxon>Glires</taxon>
        <taxon>Rodentia</taxon>
        <taxon>Myomorpha</taxon>
        <taxon>Muroidea</taxon>
        <taxon>Cricetidae</taxon>
        <taxon>Arvicolinae</taxon>
        <taxon>Microtus</taxon>
    </lineage>
</organism>
<dbReference type="Proteomes" id="UP000694915">
    <property type="component" value="Chromosome 2"/>
</dbReference>
<keyword evidence="4 8" id="KW-0472">Membrane</keyword>
<reference evidence="14" key="1">
    <citation type="submission" date="2025-08" db="UniProtKB">
        <authorList>
            <consortium name="RefSeq"/>
        </authorList>
    </citation>
    <scope>IDENTIFICATION</scope>
</reference>
<feature type="compositionally biased region" description="Low complexity" evidence="7">
    <location>
        <begin position="16"/>
        <end position="45"/>
    </location>
</feature>
<feature type="compositionally biased region" description="Polar residues" evidence="7">
    <location>
        <begin position="690"/>
        <end position="740"/>
    </location>
</feature>
<sequence>MALKDMENFDMETLHTGSTDTSSTPQTTLTELTTSTFSTSPSGSTPAQTVSQALSSPEETTNLSNSSASNTKPTISEVSTAAFSTDSTSGNTENTSAPSSQSSVPVNTDGFMTNSPNVLSTVTSPITTTGELSTSQNDLPGSTETSSTAQTIVTEVTTSSLSPSPSGSTAAEMVSNGISSPDETTVSSGSTVINTIPTTSEVPTTAHSTGSAPGITAPDIIQSSSGTATEASVTSSPQELSTVSVPITSSQELSASSHSDHTDSIVTSSPPQYPITEVSSSTHSSSPRGPTVTHAEFQRTPTAGETTSLSAHTMRSSPPSLPSTETSSVDAGYTSAVVTPSSPYAATQFSMTSSPQELSTVSTPITSTQELTTSSQSLHTGSMDTSSTPQTTHTEVTTSTFSTSPNGSTPAQIVSQLTSSPGETASLSSTVINTSLTSSVVATAALSTDSNSGNAETTSPTLSQSSTLVNTDVPMTNSPKVLSTITTPITMTQELTTSSQTLHTESMGIRSTPQTTLTEVSISTFSTTPSGSTSEQTVSHGPSSPNDTNNLSTSSIIHTNATTSEMPMASVSTVSSSGNTGTKSPNVSHSSTSVMTNISVTSSANVLSTMTTPITYTQEYSPSSQSIHNGSMETGSTPHTTLTEVTPSSLSFSPSVPTLTQTVSWGTSSSGKITTPSASSRSHPPRATPDISTSPDFTSGNAGPTSAHVTRSHSIATSRVPSTTLAGQPTILAHSTSMQPSSTYSQSYRTSSMASSSTTQTSILTKPTTENHSSCAPGPTATDAPSHGTSSSGMTTSSPKTDSARGTSPSTTSLTLTTPSTTTTSRSTVPPIPILPEQGIPLFPYGTSPEVGDHRLFARTVDFTSPLFKIQIGFPLGSSLRDSFYFTDNGQIIFPESDYSIFSYPNPPQGGFTGMEKVSMVAPFWDDADFSSSRGTIFYQEYNTLHDENNELIRKVESLIREFASDWSYKAKWTLKVTWFNVPAYPAQWNYGTNTYQAILSTDGSSSYALFLYQSGGMRWDVTQGLSNRVIMGFSSGDGYFENSPLILRPAMEKYRPDRFLNSKLGIRGLQLYRLHKEVKPNYRLKCLWWLESQPRWPGWSWGWSWGWSQLSCPCSWQQGRRDLRFWRMNTGWQYGSDRQLCSFSSGRGGVCCSYGRWGEFREGWRMHSPWQFEQEREAQKWCCHWNDKPSFCALYHRARPRLSCATYRPPRPAWTYGDPHITTLDNVTYTFNGLGDFLLVQAQDTNSSFRLEGRTAQTGSAKATNFIAFAAQYNTSSLASPITVQWFLEPSDTIRVLHNNQTVTFNTSYTDEDLPMFNTTGVLLTRNGSQVSASFDGSVTISVIALSNILHASSSLPEEYRNHTQGLLGVWNDNLEDDFRMPNGSTIPAHSSEETIFHYGMTWQINGTGLLGVRTDSLPSNFTPVFLSQLLNTSNEDVTSGCHGDPQCKFDALATGNITIGRNTNMIFEAFQYVNGTLNQYPPSIHCPSEIQAYRERTEIIMITSNSKDVTFSLTNECSGFKLSDNGSLLWTPALPEACTLEILARDARTHLSSVFQPRTVACFCSMESQCLYNETHREGNSSLEVTSCKCDEDSFGRFCERSKNLCEVPCFPKVTCIPGKGCGPCPPNMTGDGRHCAALEDSLVCQSHSCPTNYCYNHGHCYISEAPGCQPTCTCPPAFTDTRCFLAGNDFTPTISKELPLRTIMLSLRENENASQADVNASVAYRLGTLDVRAFLWNSQVELRRISPSAQPSDKSTQHWWVVSHFQYRPRGPVIHFLNHQLIDAVVEVFLLQARSGRPKRSNPEARRNVTFFPISREDIQDVTALNLSMLDYYFLCDGYEGYKLVYSPQNGVTCVSPCSEGYCHNGGQCQHLPNGPQCSCASFTIYTSWGEHCEHLSVKLGAFFGILFGALGALLLLGILAFAAFHFCSSSMYKFSYPLASEL</sequence>
<feature type="compositionally biased region" description="Polar residues" evidence="7">
    <location>
        <begin position="405"/>
        <end position="425"/>
    </location>
</feature>
<dbReference type="InterPro" id="IPR000742">
    <property type="entry name" value="EGF"/>
</dbReference>
<evidence type="ECO:0000259" key="11">
    <source>
        <dbReference type="PROSITE" id="PS51220"/>
    </source>
</evidence>
<evidence type="ECO:0000256" key="5">
    <source>
        <dbReference type="ARBA" id="ARBA00023157"/>
    </source>
</evidence>
<evidence type="ECO:0000256" key="4">
    <source>
        <dbReference type="ARBA" id="ARBA00023136"/>
    </source>
</evidence>
<dbReference type="RefSeq" id="XP_013206589.1">
    <property type="nucleotide sequence ID" value="XM_013351135.1"/>
</dbReference>
<feature type="compositionally biased region" description="Polar residues" evidence="7">
    <location>
        <begin position="221"/>
        <end position="257"/>
    </location>
</feature>
<dbReference type="SMART" id="SM00539">
    <property type="entry name" value="NIDO"/>
    <property type="match status" value="1"/>
</dbReference>
<feature type="compositionally biased region" description="Polar residues" evidence="7">
    <location>
        <begin position="620"/>
        <end position="673"/>
    </location>
</feature>
<evidence type="ECO:0000256" key="3">
    <source>
        <dbReference type="ARBA" id="ARBA00022989"/>
    </source>
</evidence>
<feature type="compositionally biased region" description="Polar residues" evidence="7">
    <location>
        <begin position="763"/>
        <end position="774"/>
    </location>
</feature>
<dbReference type="GeneID" id="102001309"/>
<feature type="region of interest" description="Disordered" evidence="7">
    <location>
        <begin position="128"/>
        <end position="147"/>
    </location>
</feature>
<feature type="disulfide bond" evidence="6">
    <location>
        <begin position="1677"/>
        <end position="1686"/>
    </location>
</feature>
<feature type="domain" description="EGF-like" evidence="9">
    <location>
        <begin position="1858"/>
        <end position="1897"/>
    </location>
</feature>
<feature type="compositionally biased region" description="Polar residues" evidence="7">
    <location>
        <begin position="46"/>
        <end position="59"/>
    </location>
</feature>
<name>A0ABM1AQT9_MICOH</name>
<feature type="compositionally biased region" description="Low complexity" evidence="7">
    <location>
        <begin position="60"/>
        <end position="71"/>
    </location>
</feature>
<dbReference type="SMART" id="SM00181">
    <property type="entry name" value="EGF"/>
    <property type="match status" value="3"/>
</dbReference>
<keyword evidence="13" id="KW-1185">Reference proteome</keyword>
<evidence type="ECO:0000259" key="9">
    <source>
        <dbReference type="PROSITE" id="PS50026"/>
    </source>
</evidence>
<feature type="compositionally biased region" description="Low complexity" evidence="7">
    <location>
        <begin position="571"/>
        <end position="584"/>
    </location>
</feature>
<feature type="compositionally biased region" description="Polar residues" evidence="7">
    <location>
        <begin position="299"/>
        <end position="315"/>
    </location>
</feature>
<dbReference type="InterPro" id="IPR003886">
    <property type="entry name" value="NIDO_dom"/>
</dbReference>
<keyword evidence="2 8" id="KW-0812">Transmembrane</keyword>
<keyword evidence="5 6" id="KW-1015">Disulfide bond</keyword>
<dbReference type="InterPro" id="IPR001846">
    <property type="entry name" value="VWF_type-D"/>
</dbReference>
<feature type="compositionally biased region" description="Polar residues" evidence="7">
    <location>
        <begin position="200"/>
        <end position="211"/>
    </location>
</feature>
<comment type="subcellular location">
    <subcellularLocation>
        <location evidence="1">Membrane</location>
    </subcellularLocation>
</comment>
<feature type="domain" description="NIDO" evidence="11">
    <location>
        <begin position="923"/>
        <end position="1078"/>
    </location>
</feature>
<dbReference type="PANTHER" id="PTHR13802:SF52">
    <property type="entry name" value="MUCIN-4"/>
    <property type="match status" value="1"/>
</dbReference>
<feature type="region of interest" description="Disordered" evidence="7">
    <location>
        <begin position="447"/>
        <end position="475"/>
    </location>
</feature>
<feature type="compositionally biased region" description="Polar residues" evidence="7">
    <location>
        <begin position="447"/>
        <end position="456"/>
    </location>
</feature>
<dbReference type="Pfam" id="PF06119">
    <property type="entry name" value="NIDO"/>
    <property type="match status" value="1"/>
</dbReference>
<feature type="transmembrane region" description="Helical" evidence="8">
    <location>
        <begin position="1905"/>
        <end position="1928"/>
    </location>
</feature>
<dbReference type="SMART" id="SM00723">
    <property type="entry name" value="AMOP"/>
    <property type="match status" value="1"/>
</dbReference>
<dbReference type="PROSITE" id="PS50026">
    <property type="entry name" value="EGF_3"/>
    <property type="match status" value="2"/>
</dbReference>
<gene>
    <name evidence="14" type="primary">Muc4</name>
</gene>
<dbReference type="PROSITE" id="PS50856">
    <property type="entry name" value="AMOP"/>
    <property type="match status" value="1"/>
</dbReference>
<feature type="compositionally biased region" description="Low complexity" evidence="7">
    <location>
        <begin position="807"/>
        <end position="828"/>
    </location>
</feature>
<dbReference type="PROSITE" id="PS51220">
    <property type="entry name" value="NIDO"/>
    <property type="match status" value="1"/>
</dbReference>
<feature type="domain" description="EGF-like" evidence="9">
    <location>
        <begin position="1648"/>
        <end position="1687"/>
    </location>
</feature>
<proteinExistence type="predicted"/>